<comment type="caution">
    <text evidence="1">The sequence shown here is derived from an EMBL/GenBank/DDBJ whole genome shotgun (WGS) entry which is preliminary data.</text>
</comment>
<dbReference type="OrthoDB" id="420206at2759"/>
<evidence type="ECO:0000313" key="3">
    <source>
        <dbReference type="Proteomes" id="UP001152797"/>
    </source>
</evidence>
<keyword evidence="3" id="KW-1185">Reference proteome</keyword>
<dbReference type="EMBL" id="CAMXCT030000946">
    <property type="protein sequence ID" value="CAL4772328.1"/>
    <property type="molecule type" value="Genomic_DNA"/>
</dbReference>
<dbReference type="SUPFAM" id="SSF53448">
    <property type="entry name" value="Nucleotide-diphospho-sugar transferases"/>
    <property type="match status" value="1"/>
</dbReference>
<dbReference type="GO" id="GO:0051999">
    <property type="term" value="P:mannosyl-inositol phosphorylceramide biosynthetic process"/>
    <property type="evidence" value="ECO:0007669"/>
    <property type="project" value="TreeGrafter"/>
</dbReference>
<dbReference type="PANTHER" id="PTHR32385:SF15">
    <property type="entry name" value="INOSITOL PHOSPHOCERAMIDE MANNOSYLTRANSFERASE 1"/>
    <property type="match status" value="1"/>
</dbReference>
<organism evidence="1">
    <name type="scientific">Cladocopium goreaui</name>
    <dbReference type="NCBI Taxonomy" id="2562237"/>
    <lineage>
        <taxon>Eukaryota</taxon>
        <taxon>Sar</taxon>
        <taxon>Alveolata</taxon>
        <taxon>Dinophyceae</taxon>
        <taxon>Suessiales</taxon>
        <taxon>Symbiodiniaceae</taxon>
        <taxon>Cladocopium</taxon>
    </lineage>
</organism>
<protein>
    <submittedName>
        <fullName evidence="2">Patched domain-containing protein 3</fullName>
    </submittedName>
</protein>
<reference evidence="2 3" key="2">
    <citation type="submission" date="2024-05" db="EMBL/GenBank/DDBJ databases">
        <authorList>
            <person name="Chen Y."/>
            <person name="Shah S."/>
            <person name="Dougan E. K."/>
            <person name="Thang M."/>
            <person name="Chan C."/>
        </authorList>
    </citation>
    <scope>NUCLEOTIDE SEQUENCE [LARGE SCALE GENOMIC DNA]</scope>
</reference>
<dbReference type="InterPro" id="IPR029044">
    <property type="entry name" value="Nucleotide-diphossugar_trans"/>
</dbReference>
<dbReference type="Gene3D" id="3.90.550.20">
    <property type="match status" value="1"/>
</dbReference>
<dbReference type="EMBL" id="CAMXCT020000946">
    <property type="protein sequence ID" value="CAL1138391.1"/>
    <property type="molecule type" value="Genomic_DNA"/>
</dbReference>
<dbReference type="InterPro" id="IPR008441">
    <property type="entry name" value="AfumC-like_glycosyl_Trfase"/>
</dbReference>
<dbReference type="Proteomes" id="UP001152797">
    <property type="component" value="Unassembled WGS sequence"/>
</dbReference>
<evidence type="ECO:0000313" key="2">
    <source>
        <dbReference type="EMBL" id="CAL4772328.1"/>
    </source>
</evidence>
<reference evidence="1" key="1">
    <citation type="submission" date="2022-10" db="EMBL/GenBank/DDBJ databases">
        <authorList>
            <person name="Chen Y."/>
            <person name="Dougan E. K."/>
            <person name="Chan C."/>
            <person name="Rhodes N."/>
            <person name="Thang M."/>
        </authorList>
    </citation>
    <scope>NUCLEOTIDE SEQUENCE</scope>
</reference>
<gene>
    <name evidence="1" type="ORF">C1SCF055_LOCUS12505</name>
</gene>
<dbReference type="PROSITE" id="PS51257">
    <property type="entry name" value="PROKAR_LIPOPROTEIN"/>
    <property type="match status" value="1"/>
</dbReference>
<dbReference type="Pfam" id="PF05704">
    <property type="entry name" value="Caps_synth"/>
    <property type="match status" value="1"/>
</dbReference>
<sequence length="495" mass="55648">MARGNWMRLDGRNEGGQVVCLLLLLVLIAVACGCALATFATAADAPKPVGILQSNSSWRGTAHSVVQLPNFTMVLPAGTVGDDFVFLGHGSCINQQGERFFGPVLDYASTPRADGTSPECTKLCQMVPSCSGYEVRGNATMEKCFIFADGIFHPSAARGGVDVKCFWKHPIAKDTQTAYSDLLLPVPKIIWSFWKTLPGSPKVLQLFVDACLASWKALNPEYEIRVLDDETVHEFLTAEDLPQTFDFLTIQHKSDAIRLALLLKYGGVWLDTTTLMTHSLESLLGTDLAVRTFFSLPPIWEDQTLRANDTRVSWKDHAYNWFLESPPGDLFMQRVKECAWQFLNGVSRHDLRLTGMFTPQQLEIMNRLGIRTYLSSDACIFRTIFEDRALWTWFHSDRVRIHDPTGKLGFGWMANMTHLGVRIFNRVDHELADEFINDKGLFMKYTSDMRKAMVLIMEPEVIWCRQNTFRLVMDAIGVDSASRCHSVSEVTAPNA</sequence>
<name>A0A9P1C759_9DINO</name>
<dbReference type="EMBL" id="CAMXCT010000946">
    <property type="protein sequence ID" value="CAI3985016.1"/>
    <property type="molecule type" value="Genomic_DNA"/>
</dbReference>
<dbReference type="InterPro" id="IPR051706">
    <property type="entry name" value="Glycosyltransferase_domain"/>
</dbReference>
<dbReference type="GO" id="GO:0016020">
    <property type="term" value="C:membrane"/>
    <property type="evidence" value="ECO:0007669"/>
    <property type="project" value="GOC"/>
</dbReference>
<dbReference type="AlphaFoldDB" id="A0A9P1C759"/>
<accession>A0A9P1C759</accession>
<dbReference type="PANTHER" id="PTHR32385">
    <property type="entry name" value="MANNOSYL PHOSPHORYLINOSITOL CERAMIDE SYNTHASE"/>
    <property type="match status" value="1"/>
</dbReference>
<dbReference type="GO" id="GO:0000030">
    <property type="term" value="F:mannosyltransferase activity"/>
    <property type="evidence" value="ECO:0007669"/>
    <property type="project" value="TreeGrafter"/>
</dbReference>
<evidence type="ECO:0000313" key="1">
    <source>
        <dbReference type="EMBL" id="CAI3985016.1"/>
    </source>
</evidence>
<proteinExistence type="predicted"/>